<organism evidence="4 5">
    <name type="scientific">Elysia crispata</name>
    <name type="common">lettuce slug</name>
    <dbReference type="NCBI Taxonomy" id="231223"/>
    <lineage>
        <taxon>Eukaryota</taxon>
        <taxon>Metazoa</taxon>
        <taxon>Spiralia</taxon>
        <taxon>Lophotrochozoa</taxon>
        <taxon>Mollusca</taxon>
        <taxon>Gastropoda</taxon>
        <taxon>Heterobranchia</taxon>
        <taxon>Euthyneura</taxon>
        <taxon>Panpulmonata</taxon>
        <taxon>Sacoglossa</taxon>
        <taxon>Placobranchoidea</taxon>
        <taxon>Plakobranchidae</taxon>
        <taxon>Elysia</taxon>
    </lineage>
</organism>
<keyword evidence="5" id="KW-1185">Reference proteome</keyword>
<dbReference type="AlphaFoldDB" id="A0AAE1ALU4"/>
<evidence type="ECO:0000313" key="4">
    <source>
        <dbReference type="EMBL" id="KAK3790043.1"/>
    </source>
</evidence>
<keyword evidence="2" id="KW-0732">Signal</keyword>
<protein>
    <recommendedName>
        <fullName evidence="3">VWFC domain-containing protein</fullName>
    </recommendedName>
</protein>
<feature type="region of interest" description="Disordered" evidence="1">
    <location>
        <begin position="108"/>
        <end position="128"/>
    </location>
</feature>
<name>A0AAE1ALU4_9GAST</name>
<feature type="chain" id="PRO_5042125923" description="VWFC domain-containing protein" evidence="2">
    <location>
        <begin position="24"/>
        <end position="128"/>
    </location>
</feature>
<sequence>MTRMGWTESGLLLLAALIAMNMAAPPMDIDAAAKEEAEKEVEEEKASCHYRGQTYDHKVKWFPQPENPCLECQCLDGEVLCGFIKCDKFDSAETNAALVGDILDAVRGPPGDPGKRGYPGRQGPMFVN</sequence>
<gene>
    <name evidence="4" type="ORF">RRG08_040963</name>
</gene>
<feature type="signal peptide" evidence="2">
    <location>
        <begin position="1"/>
        <end position="23"/>
    </location>
</feature>
<accession>A0AAE1ALU4</accession>
<dbReference type="Gene3D" id="2.10.70.10">
    <property type="entry name" value="Complement Module, domain 1"/>
    <property type="match status" value="1"/>
</dbReference>
<reference evidence="4" key="1">
    <citation type="journal article" date="2023" name="G3 (Bethesda)">
        <title>A reference genome for the long-term kleptoplast-retaining sea slug Elysia crispata morphotype clarki.</title>
        <authorList>
            <person name="Eastman K.E."/>
            <person name="Pendleton A.L."/>
            <person name="Shaikh M.A."/>
            <person name="Suttiyut T."/>
            <person name="Ogas R."/>
            <person name="Tomko P."/>
            <person name="Gavelis G."/>
            <person name="Widhalm J.R."/>
            <person name="Wisecaver J.H."/>
        </authorList>
    </citation>
    <scope>NUCLEOTIDE SEQUENCE</scope>
    <source>
        <strain evidence="4">ECLA1</strain>
    </source>
</reference>
<dbReference type="InterPro" id="IPR001007">
    <property type="entry name" value="VWF_dom"/>
</dbReference>
<proteinExistence type="predicted"/>
<comment type="caution">
    <text evidence="4">The sequence shown here is derived from an EMBL/GenBank/DDBJ whole genome shotgun (WGS) entry which is preliminary data.</text>
</comment>
<evidence type="ECO:0000259" key="3">
    <source>
        <dbReference type="Pfam" id="PF00093"/>
    </source>
</evidence>
<evidence type="ECO:0000256" key="1">
    <source>
        <dbReference type="SAM" id="MobiDB-lite"/>
    </source>
</evidence>
<evidence type="ECO:0000313" key="5">
    <source>
        <dbReference type="Proteomes" id="UP001283361"/>
    </source>
</evidence>
<dbReference type="SUPFAM" id="SSF57603">
    <property type="entry name" value="FnI-like domain"/>
    <property type="match status" value="1"/>
</dbReference>
<dbReference type="Proteomes" id="UP001283361">
    <property type="component" value="Unassembled WGS sequence"/>
</dbReference>
<evidence type="ECO:0000256" key="2">
    <source>
        <dbReference type="SAM" id="SignalP"/>
    </source>
</evidence>
<dbReference type="EMBL" id="JAWDGP010001591">
    <property type="protein sequence ID" value="KAK3790043.1"/>
    <property type="molecule type" value="Genomic_DNA"/>
</dbReference>
<dbReference type="Pfam" id="PF00093">
    <property type="entry name" value="VWC"/>
    <property type="match status" value="1"/>
</dbReference>
<feature type="domain" description="VWFC" evidence="3">
    <location>
        <begin position="48"/>
        <end position="91"/>
    </location>
</feature>